<dbReference type="Proteomes" id="UP000254849">
    <property type="component" value="Unassembled WGS sequence"/>
</dbReference>
<name>A0ABY1W1T3_9ENTR</name>
<evidence type="ECO:0000313" key="2">
    <source>
        <dbReference type="Proteomes" id="UP000254849"/>
    </source>
</evidence>
<keyword evidence="2" id="KW-1185">Reference proteome</keyword>
<organism evidence="1 2">
    <name type="scientific">Cronobacter universalis NCTC 9529</name>
    <dbReference type="NCBI Taxonomy" id="1074000"/>
    <lineage>
        <taxon>Bacteria</taxon>
        <taxon>Pseudomonadati</taxon>
        <taxon>Pseudomonadota</taxon>
        <taxon>Gammaproteobacteria</taxon>
        <taxon>Enterobacterales</taxon>
        <taxon>Enterobacteriaceae</taxon>
        <taxon>Cronobacter</taxon>
    </lineage>
</organism>
<accession>A0ABY1W1T3</accession>
<gene>
    <name evidence="1" type="ORF">NCTC9529_01946</name>
</gene>
<protein>
    <submittedName>
        <fullName evidence="1">Uncharacterized protein</fullName>
    </submittedName>
</protein>
<reference evidence="1 2" key="1">
    <citation type="submission" date="2018-06" db="EMBL/GenBank/DDBJ databases">
        <authorList>
            <consortium name="Pathogen Informatics"/>
            <person name="Doyle S."/>
        </authorList>
    </citation>
    <scope>NUCLEOTIDE SEQUENCE [LARGE SCALE GENOMIC DNA]</scope>
    <source>
        <strain evidence="2">NCTC 9529</strain>
    </source>
</reference>
<proteinExistence type="predicted"/>
<dbReference type="EMBL" id="UFYH01000001">
    <property type="protein sequence ID" value="STD07253.1"/>
    <property type="molecule type" value="Genomic_DNA"/>
</dbReference>
<sequence length="58" mass="6433">MTSEIYIAAFIAISPSINEIVKTACLAIRLCLIRPYHQAHSQMRLVMKAVVKEALTSS</sequence>
<evidence type="ECO:0000313" key="1">
    <source>
        <dbReference type="EMBL" id="STD07253.1"/>
    </source>
</evidence>
<comment type="caution">
    <text evidence="1">The sequence shown here is derived from an EMBL/GenBank/DDBJ whole genome shotgun (WGS) entry which is preliminary data.</text>
</comment>